<feature type="region of interest" description="Disordered" evidence="1">
    <location>
        <begin position="64"/>
        <end position="83"/>
    </location>
</feature>
<evidence type="ECO:0000256" key="1">
    <source>
        <dbReference type="SAM" id="MobiDB-lite"/>
    </source>
</evidence>
<dbReference type="Pfam" id="PF00305">
    <property type="entry name" value="Lipoxygenase"/>
    <property type="match status" value="1"/>
</dbReference>
<feature type="domain" description="Lipoxygenase" evidence="2">
    <location>
        <begin position="1"/>
        <end position="121"/>
    </location>
</feature>
<organism evidence="3 4">
    <name type="scientific">Punica granatum</name>
    <name type="common">Pomegranate</name>
    <dbReference type="NCBI Taxonomy" id="22663"/>
    <lineage>
        <taxon>Eukaryota</taxon>
        <taxon>Viridiplantae</taxon>
        <taxon>Streptophyta</taxon>
        <taxon>Embryophyta</taxon>
        <taxon>Tracheophyta</taxon>
        <taxon>Spermatophyta</taxon>
        <taxon>Magnoliopsida</taxon>
        <taxon>eudicotyledons</taxon>
        <taxon>Gunneridae</taxon>
        <taxon>Pentapetalae</taxon>
        <taxon>rosids</taxon>
        <taxon>malvids</taxon>
        <taxon>Myrtales</taxon>
        <taxon>Lythraceae</taxon>
        <taxon>Punica</taxon>
    </lineage>
</organism>
<dbReference type="EMBL" id="PGOL01000241">
    <property type="protein sequence ID" value="PKI74054.1"/>
    <property type="molecule type" value="Genomic_DNA"/>
</dbReference>
<reference evidence="3 4" key="1">
    <citation type="submission" date="2017-11" db="EMBL/GenBank/DDBJ databases">
        <title>De-novo sequencing of pomegranate (Punica granatum L.) genome.</title>
        <authorList>
            <person name="Akparov Z."/>
            <person name="Amiraslanov A."/>
            <person name="Hajiyeva S."/>
            <person name="Abbasov M."/>
            <person name="Kaur K."/>
            <person name="Hamwieh A."/>
            <person name="Solovyev V."/>
            <person name="Salamov A."/>
            <person name="Braich B."/>
            <person name="Kosarev P."/>
            <person name="Mahmoud A."/>
            <person name="Hajiyev E."/>
            <person name="Babayeva S."/>
            <person name="Izzatullayeva V."/>
            <person name="Mammadov A."/>
            <person name="Mammadov A."/>
            <person name="Sharifova S."/>
            <person name="Ojaghi J."/>
            <person name="Eynullazada K."/>
            <person name="Bayramov B."/>
            <person name="Abdulazimova A."/>
            <person name="Shahmuradov I."/>
        </authorList>
    </citation>
    <scope>NUCLEOTIDE SEQUENCE [LARGE SCALE GENOMIC DNA]</scope>
    <source>
        <strain evidence="4">cv. AG2017</strain>
        <tissue evidence="3">Leaf</tissue>
    </source>
</reference>
<dbReference type="Gene3D" id="1.20.245.10">
    <property type="entry name" value="Lipoxygenase-1, Domain 5"/>
    <property type="match status" value="1"/>
</dbReference>
<dbReference type="AlphaFoldDB" id="A0A2I0KZZ9"/>
<feature type="compositionally biased region" description="Polar residues" evidence="1">
    <location>
        <begin position="64"/>
        <end position="76"/>
    </location>
</feature>
<dbReference type="SUPFAM" id="SSF48484">
    <property type="entry name" value="Lipoxigenase"/>
    <property type="match status" value="1"/>
</dbReference>
<evidence type="ECO:0000259" key="2">
    <source>
        <dbReference type="PROSITE" id="PS51393"/>
    </source>
</evidence>
<dbReference type="PROSITE" id="PS51393">
    <property type="entry name" value="LIPOXYGENASE_3"/>
    <property type="match status" value="1"/>
</dbReference>
<proteinExistence type="predicted"/>
<dbReference type="GO" id="GO:0016702">
    <property type="term" value="F:oxidoreductase activity, acting on single donors with incorporation of molecular oxygen, incorporation of two atoms of oxygen"/>
    <property type="evidence" value="ECO:0007669"/>
    <property type="project" value="InterPro"/>
</dbReference>
<protein>
    <recommendedName>
        <fullName evidence="2">Lipoxygenase domain-containing protein</fullName>
    </recommendedName>
</protein>
<keyword evidence="4" id="KW-1185">Reference proteome</keyword>
<dbReference type="InterPro" id="IPR036226">
    <property type="entry name" value="LipOase_C_sf"/>
</dbReference>
<dbReference type="InterPro" id="IPR013819">
    <property type="entry name" value="LipOase_C"/>
</dbReference>
<dbReference type="STRING" id="22663.A0A2I0KZZ9"/>
<comment type="caution">
    <text evidence="3">The sequence shown here is derived from an EMBL/GenBank/DDBJ whole genome shotgun (WGS) entry which is preliminary data.</text>
</comment>
<gene>
    <name evidence="3" type="ORF">CRG98_005532</name>
</gene>
<evidence type="ECO:0000313" key="4">
    <source>
        <dbReference type="Proteomes" id="UP000233551"/>
    </source>
</evidence>
<dbReference type="GO" id="GO:0046872">
    <property type="term" value="F:metal ion binding"/>
    <property type="evidence" value="ECO:0007669"/>
    <property type="project" value="InterPro"/>
</dbReference>
<accession>A0A2I0KZZ9</accession>
<name>A0A2I0KZZ9_PUNGR</name>
<evidence type="ECO:0000313" key="3">
    <source>
        <dbReference type="EMBL" id="PKI74054.1"/>
    </source>
</evidence>
<sequence length="121" mass="13668">MGWRFGPSSKHGFETNAASTTRMTGSCMRGILSSSRCTHPEKAFLKTVTSQPLTVRGSRLLRSCQSMPRMRSTSGSRDMPEWTADEVPKEAFIRFGKRLREIEERIMEMKAILGGRIGWDP</sequence>
<dbReference type="Proteomes" id="UP000233551">
    <property type="component" value="Unassembled WGS sequence"/>
</dbReference>